<protein>
    <submittedName>
        <fullName evidence="2">Uncharacterized protein</fullName>
    </submittedName>
</protein>
<gene>
    <name evidence="2" type="ORF">PCASD_16782</name>
</gene>
<feature type="region of interest" description="Disordered" evidence="1">
    <location>
        <begin position="1"/>
        <end position="75"/>
    </location>
</feature>
<sequence>MSNNPTPTNPPLHSSAARDSFIEELPPSRVPSVAHSRVGRASVSGSATHSRVPSCNPSIIDHLDGSSLDAGSVNQTDGTRRLEHIFTNVLAGSSGPTLADETFRVSQQHPIPGHPLPSLPPCLPSRVPTTAIRNPPAAAPAHRPTA</sequence>
<accession>A0A2N5TVD7</accession>
<proteinExistence type="predicted"/>
<dbReference type="AlphaFoldDB" id="A0A2N5TVD7"/>
<feature type="compositionally biased region" description="Polar residues" evidence="1">
    <location>
        <begin position="43"/>
        <end position="57"/>
    </location>
</feature>
<feature type="region of interest" description="Disordered" evidence="1">
    <location>
        <begin position="107"/>
        <end position="146"/>
    </location>
</feature>
<organism evidence="2 3">
    <name type="scientific">Puccinia coronata f. sp. avenae</name>
    <dbReference type="NCBI Taxonomy" id="200324"/>
    <lineage>
        <taxon>Eukaryota</taxon>
        <taxon>Fungi</taxon>
        <taxon>Dikarya</taxon>
        <taxon>Basidiomycota</taxon>
        <taxon>Pucciniomycotina</taxon>
        <taxon>Pucciniomycetes</taxon>
        <taxon>Pucciniales</taxon>
        <taxon>Pucciniaceae</taxon>
        <taxon>Puccinia</taxon>
    </lineage>
</organism>
<feature type="compositionally biased region" description="Pro residues" evidence="1">
    <location>
        <begin position="112"/>
        <end position="123"/>
    </location>
</feature>
<evidence type="ECO:0000313" key="3">
    <source>
        <dbReference type="Proteomes" id="UP000235392"/>
    </source>
</evidence>
<evidence type="ECO:0000256" key="1">
    <source>
        <dbReference type="SAM" id="MobiDB-lite"/>
    </source>
</evidence>
<feature type="compositionally biased region" description="Low complexity" evidence="1">
    <location>
        <begin position="124"/>
        <end position="146"/>
    </location>
</feature>
<name>A0A2N5TVD7_9BASI</name>
<evidence type="ECO:0000313" key="2">
    <source>
        <dbReference type="EMBL" id="PLW29461.1"/>
    </source>
</evidence>
<comment type="caution">
    <text evidence="2">The sequence shown here is derived from an EMBL/GenBank/DDBJ whole genome shotgun (WGS) entry which is preliminary data.</text>
</comment>
<dbReference type="EMBL" id="PGCI01000330">
    <property type="protein sequence ID" value="PLW29461.1"/>
    <property type="molecule type" value="Genomic_DNA"/>
</dbReference>
<dbReference type="Proteomes" id="UP000235392">
    <property type="component" value="Unassembled WGS sequence"/>
</dbReference>
<reference evidence="2 3" key="1">
    <citation type="submission" date="2017-11" db="EMBL/GenBank/DDBJ databases">
        <title>De novo assembly and phasing of dikaryotic genomes from two isolates of Puccinia coronata f. sp. avenae, the causal agent of oat crown rust.</title>
        <authorList>
            <person name="Miller M.E."/>
            <person name="Zhang Y."/>
            <person name="Omidvar V."/>
            <person name="Sperschneider J."/>
            <person name="Schwessinger B."/>
            <person name="Raley C."/>
            <person name="Palmer J.M."/>
            <person name="Garnica D."/>
            <person name="Upadhyaya N."/>
            <person name="Rathjen J."/>
            <person name="Taylor J.M."/>
            <person name="Park R.F."/>
            <person name="Dodds P.N."/>
            <person name="Hirsch C.D."/>
            <person name="Kianian S.F."/>
            <person name="Figueroa M."/>
        </authorList>
    </citation>
    <scope>NUCLEOTIDE SEQUENCE [LARGE SCALE GENOMIC DNA]</scope>
    <source>
        <strain evidence="2">12SD80</strain>
    </source>
</reference>